<dbReference type="Pfam" id="PF16282">
    <property type="entry name" value="SANT_DAMP1_like"/>
    <property type="match status" value="1"/>
</dbReference>
<evidence type="ECO:0000256" key="2">
    <source>
        <dbReference type="ARBA" id="ARBA00006918"/>
    </source>
</evidence>
<accession>A0ABR3ZRG5</accession>
<dbReference type="PANTHER" id="PTHR12855">
    <property type="entry name" value="DNA METHYLTRANSFERASE 1-ASSOCIATED PROTEIN 1 FAMILY MEMBER"/>
    <property type="match status" value="1"/>
</dbReference>
<feature type="region of interest" description="Disordered" evidence="8">
    <location>
        <begin position="563"/>
        <end position="698"/>
    </location>
</feature>
<keyword evidence="7" id="KW-0539">Nucleus</keyword>
<name>A0ABR3ZRG5_9PEZI</name>
<gene>
    <name evidence="10" type="primary">SWC4</name>
    <name evidence="10" type="ORF">Sste5346_000563</name>
</gene>
<feature type="compositionally biased region" description="Low complexity" evidence="8">
    <location>
        <begin position="109"/>
        <end position="120"/>
    </location>
</feature>
<organism evidence="10 11">
    <name type="scientific">Sporothrix stenoceras</name>
    <dbReference type="NCBI Taxonomy" id="5173"/>
    <lineage>
        <taxon>Eukaryota</taxon>
        <taxon>Fungi</taxon>
        <taxon>Dikarya</taxon>
        <taxon>Ascomycota</taxon>
        <taxon>Pezizomycotina</taxon>
        <taxon>Sordariomycetes</taxon>
        <taxon>Sordariomycetidae</taxon>
        <taxon>Ophiostomatales</taxon>
        <taxon>Ophiostomataceae</taxon>
        <taxon>Sporothrix</taxon>
    </lineage>
</organism>
<reference evidence="10 11" key="1">
    <citation type="journal article" date="2024" name="IMA Fungus">
        <title>IMA Genome - F19 : A genome assembly and annotation guide to empower mycologists, including annotated draft genome sequences of Ceratocystis pirilliformis, Diaporthe australafricana, Fusarium ophioides, Paecilomyces lecythidis, and Sporothrix stenoceras.</title>
        <authorList>
            <person name="Aylward J."/>
            <person name="Wilson A.M."/>
            <person name="Visagie C.M."/>
            <person name="Spraker J."/>
            <person name="Barnes I."/>
            <person name="Buitendag C."/>
            <person name="Ceriani C."/>
            <person name="Del Mar Angel L."/>
            <person name="du Plessis D."/>
            <person name="Fuchs T."/>
            <person name="Gasser K."/>
            <person name="Kramer D."/>
            <person name="Li W."/>
            <person name="Munsamy K."/>
            <person name="Piso A."/>
            <person name="Price J.L."/>
            <person name="Sonnekus B."/>
            <person name="Thomas C."/>
            <person name="van der Nest A."/>
            <person name="van Dijk A."/>
            <person name="van Heerden A."/>
            <person name="van Vuuren N."/>
            <person name="Yilmaz N."/>
            <person name="Duong T.A."/>
            <person name="van der Merwe N.A."/>
            <person name="Wingfield M.J."/>
            <person name="Wingfield B.D."/>
        </authorList>
    </citation>
    <scope>NUCLEOTIDE SEQUENCE [LARGE SCALE GENOMIC DNA]</scope>
    <source>
        <strain evidence="10 11">CMW 5346</strain>
    </source>
</reference>
<comment type="subcellular location">
    <subcellularLocation>
        <location evidence="1">Nucleus</location>
    </subcellularLocation>
</comment>
<evidence type="ECO:0000313" key="11">
    <source>
        <dbReference type="Proteomes" id="UP001583186"/>
    </source>
</evidence>
<keyword evidence="11" id="KW-1185">Reference proteome</keyword>
<sequence>MATSLDARDVLNLPQDGAGSAGPRPAKKQRTGGHALGAGANRSLKGLAREVQSLGGESPISIVPQLSNIKKRRLANRKPAARWELKPFTNSARDDKTLVLRHWRRKTAAGEAAAAAQTGEESGEGMETDDQKPPQDQQEQQMDDSAFAKYNVRVTVPQYSDDQYAANLQHQDWTKEETDYLMEVVKDFDLRWPLIWDRYDYRPSDGSASSPAVDSTAVVSAFNPTDGSSRTMEDLKVRYYEIAAKMMAVQKPAQYMTQSEYNLHGIMANFNPDKERQRKAFVTNALMRSREEVREEEALLFEVRRIMDRTERTNDERRELYHRLDFPIADQDISSFKTSAGLQTLLQSLMYSNEKSKKRKSLAAGEGSGAAGATGAASAAGAAGADPGSRRDSIAASGAAGGTNRRESVNPKEDKAAAEAASTPTAAAASSTAAATATAPATPVAATPTTSGKNNKKGAPQMERRKLTDQEQDVYGVTYHDRLGSGPTFRYEKINKLFTHKSGQQQLRISNILNELEMPARLFMPTAAVTAQFEHLVNSVVQLVDLRKVSDKLDGEIKIEEQKKAERDRAKGIVPGQTDGAADGDADKKADDKTAEGGAADDKKDGKGGEENKKAESADKTADESADKEAKGGEGTEKKTTELIPTKEEDGSGDAPETRTTRSGSRPGSSSNNAGTAHKRSASVLSVASDKSSKRQKK</sequence>
<evidence type="ECO:0000313" key="10">
    <source>
        <dbReference type="EMBL" id="KAL1903278.1"/>
    </source>
</evidence>
<feature type="compositionally biased region" description="Low complexity" evidence="8">
    <location>
        <begin position="661"/>
        <end position="671"/>
    </location>
</feature>
<feature type="compositionally biased region" description="Basic and acidic residues" evidence="8">
    <location>
        <begin position="585"/>
        <end position="660"/>
    </location>
</feature>
<evidence type="ECO:0000259" key="9">
    <source>
        <dbReference type="Pfam" id="PF16282"/>
    </source>
</evidence>
<feature type="compositionally biased region" description="Low complexity" evidence="8">
    <location>
        <begin position="418"/>
        <end position="451"/>
    </location>
</feature>
<evidence type="ECO:0000256" key="5">
    <source>
        <dbReference type="ARBA" id="ARBA00023015"/>
    </source>
</evidence>
<evidence type="ECO:0000256" key="3">
    <source>
        <dbReference type="ARBA" id="ARBA00019132"/>
    </source>
</evidence>
<proteinExistence type="inferred from homology"/>
<dbReference type="Proteomes" id="UP001583186">
    <property type="component" value="Unassembled WGS sequence"/>
</dbReference>
<feature type="region of interest" description="Disordered" evidence="8">
    <location>
        <begin position="109"/>
        <end position="141"/>
    </location>
</feature>
<dbReference type="InterPro" id="IPR032563">
    <property type="entry name" value="DAMP1_SANT-like"/>
</dbReference>
<evidence type="ECO:0000256" key="8">
    <source>
        <dbReference type="SAM" id="MobiDB-lite"/>
    </source>
</evidence>
<dbReference type="PANTHER" id="PTHR12855:SF10">
    <property type="entry name" value="DNA METHYLTRANSFERASE 1-ASSOCIATED PROTEIN 1"/>
    <property type="match status" value="1"/>
</dbReference>
<dbReference type="Gene3D" id="1.10.10.60">
    <property type="entry name" value="Homeodomain-like"/>
    <property type="match status" value="1"/>
</dbReference>
<keyword evidence="6" id="KW-0804">Transcription</keyword>
<dbReference type="InterPro" id="IPR027109">
    <property type="entry name" value="Swc4/Dmap1"/>
</dbReference>
<evidence type="ECO:0000256" key="1">
    <source>
        <dbReference type="ARBA" id="ARBA00004123"/>
    </source>
</evidence>
<evidence type="ECO:0000256" key="7">
    <source>
        <dbReference type="ARBA" id="ARBA00023242"/>
    </source>
</evidence>
<comment type="caution">
    <text evidence="10">The sequence shown here is derived from an EMBL/GenBank/DDBJ whole genome shotgun (WGS) entry which is preliminary data.</text>
</comment>
<feature type="domain" description="DAMP1 SANT/Myb-like" evidence="9">
    <location>
        <begin position="146"/>
        <end position="247"/>
    </location>
</feature>
<protein>
    <recommendedName>
        <fullName evidence="3">SWR1-complex protein 4</fullName>
    </recommendedName>
</protein>
<comment type="similarity">
    <text evidence="2">Belongs to the SWC4 family.</text>
</comment>
<dbReference type="EMBL" id="JAWCUI010000002">
    <property type="protein sequence ID" value="KAL1903278.1"/>
    <property type="molecule type" value="Genomic_DNA"/>
</dbReference>
<feature type="compositionally biased region" description="Basic and acidic residues" evidence="8">
    <location>
        <begin position="404"/>
        <end position="417"/>
    </location>
</feature>
<feature type="region of interest" description="Disordered" evidence="8">
    <location>
        <begin position="379"/>
        <end position="473"/>
    </location>
</feature>
<feature type="region of interest" description="Disordered" evidence="8">
    <location>
        <begin position="1"/>
        <end position="41"/>
    </location>
</feature>
<keyword evidence="5" id="KW-0805">Transcription regulation</keyword>
<evidence type="ECO:0000256" key="6">
    <source>
        <dbReference type="ARBA" id="ARBA00023163"/>
    </source>
</evidence>
<evidence type="ECO:0000256" key="4">
    <source>
        <dbReference type="ARBA" id="ARBA00022853"/>
    </source>
</evidence>
<keyword evidence="4" id="KW-0156">Chromatin regulator</keyword>